<dbReference type="SUPFAM" id="SSF47384">
    <property type="entry name" value="Homodimeric domain of signal transducing histidine kinase"/>
    <property type="match status" value="1"/>
</dbReference>
<dbReference type="SMART" id="SM00388">
    <property type="entry name" value="HisKA"/>
    <property type="match status" value="1"/>
</dbReference>
<feature type="transmembrane region" description="Helical" evidence="7">
    <location>
        <begin position="111"/>
        <end position="129"/>
    </location>
</feature>
<dbReference type="GO" id="GO:0000155">
    <property type="term" value="F:phosphorelay sensor kinase activity"/>
    <property type="evidence" value="ECO:0007669"/>
    <property type="project" value="InterPro"/>
</dbReference>
<name>A0A7D4BQD4_9EURY</name>
<dbReference type="EC" id="2.7.13.3" evidence="2"/>
<evidence type="ECO:0000256" key="3">
    <source>
        <dbReference type="ARBA" id="ARBA00022553"/>
    </source>
</evidence>
<evidence type="ECO:0000256" key="5">
    <source>
        <dbReference type="ARBA" id="ARBA00022777"/>
    </source>
</evidence>
<dbReference type="SUPFAM" id="SSF55874">
    <property type="entry name" value="ATPase domain of HSP90 chaperone/DNA topoisomerase II/histidine kinase"/>
    <property type="match status" value="1"/>
</dbReference>
<protein>
    <recommendedName>
        <fullName evidence="2">histidine kinase</fullName>
        <ecNumber evidence="2">2.7.13.3</ecNumber>
    </recommendedName>
</protein>
<dbReference type="CDD" id="cd00075">
    <property type="entry name" value="HATPase"/>
    <property type="match status" value="1"/>
</dbReference>
<evidence type="ECO:0000256" key="1">
    <source>
        <dbReference type="ARBA" id="ARBA00000085"/>
    </source>
</evidence>
<dbReference type="InterPro" id="IPR005467">
    <property type="entry name" value="His_kinase_dom"/>
</dbReference>
<keyword evidence="4" id="KW-0808">Transferase</keyword>
<feature type="domain" description="Histidine kinase" evidence="8">
    <location>
        <begin position="163"/>
        <end position="353"/>
    </location>
</feature>
<dbReference type="GeneID" id="55595123"/>
<keyword evidence="7" id="KW-1133">Transmembrane helix</keyword>
<feature type="transmembrane region" description="Helical" evidence="7">
    <location>
        <begin position="12"/>
        <end position="37"/>
    </location>
</feature>
<dbReference type="InterPro" id="IPR003661">
    <property type="entry name" value="HisK_dim/P_dom"/>
</dbReference>
<dbReference type="AlphaFoldDB" id="A0A7D4BQD4"/>
<dbReference type="Pfam" id="PF00512">
    <property type="entry name" value="HisKA"/>
    <property type="match status" value="1"/>
</dbReference>
<feature type="transmembrane region" description="Helical" evidence="7">
    <location>
        <begin position="81"/>
        <end position="99"/>
    </location>
</feature>
<evidence type="ECO:0000313" key="10">
    <source>
        <dbReference type="Proteomes" id="UP000505020"/>
    </source>
</evidence>
<keyword evidence="7" id="KW-0812">Transmembrane</keyword>
<accession>A0A7D4BQD4</accession>
<dbReference type="EMBL" id="CP053941">
    <property type="protein sequence ID" value="QKG92977.1"/>
    <property type="molecule type" value="Genomic_DNA"/>
</dbReference>
<organism evidence="9 10">
    <name type="scientific">Halorubrum salinarum</name>
    <dbReference type="NCBI Taxonomy" id="2739057"/>
    <lineage>
        <taxon>Archaea</taxon>
        <taxon>Methanobacteriati</taxon>
        <taxon>Methanobacteriota</taxon>
        <taxon>Stenosarchaea group</taxon>
        <taxon>Halobacteria</taxon>
        <taxon>Halobacteriales</taxon>
        <taxon>Haloferacaceae</taxon>
        <taxon>Halorubrum</taxon>
    </lineage>
</organism>
<gene>
    <name evidence="9" type="ORF">HPS36_08935</name>
</gene>
<dbReference type="CDD" id="cd00082">
    <property type="entry name" value="HisKA"/>
    <property type="match status" value="1"/>
</dbReference>
<keyword evidence="3" id="KW-0597">Phosphoprotein</keyword>
<dbReference type="InterPro" id="IPR003594">
    <property type="entry name" value="HATPase_dom"/>
</dbReference>
<sequence>MDSSTRAAVRALWPVWGVGLAVLLSLVAEVAVIALGAGTVPGGFWVGYLSSVAILLGFGYFLRWVPDSGLSVARYPRLNRWLLAGTAGFLLINVGFMATLSTESDFQLFSWVRWAVSFGGGVGLTIGVFEARAIEREVRAERDRMRQTELRRERDRLEEFASVVSHDLRNPLNVARGRVDLAATERPDDEHLEVVASALDRMGEIVEETLALAREGKSVDEVEEVAIDECARRCWSRVETADATLRVTGPVTVRADPDRLSHVFENLFRNAVEHGGRDVTVRVGELDGATGFFVEDDGPGIPDDRVERVRETGFSTAEDGTGFGLSIVERIVDAHGWTLRIDEADDGGARFEVVGVSRPS</sequence>
<evidence type="ECO:0000256" key="7">
    <source>
        <dbReference type="SAM" id="Phobius"/>
    </source>
</evidence>
<dbReference type="InterPro" id="IPR050736">
    <property type="entry name" value="Sensor_HK_Regulatory"/>
</dbReference>
<dbReference type="InterPro" id="IPR004358">
    <property type="entry name" value="Sig_transdc_His_kin-like_C"/>
</dbReference>
<evidence type="ECO:0000256" key="2">
    <source>
        <dbReference type="ARBA" id="ARBA00012438"/>
    </source>
</evidence>
<keyword evidence="10" id="KW-1185">Reference proteome</keyword>
<dbReference type="KEGG" id="hsai:HPS36_08935"/>
<dbReference type="PANTHER" id="PTHR43711">
    <property type="entry name" value="TWO-COMPONENT HISTIDINE KINASE"/>
    <property type="match status" value="1"/>
</dbReference>
<evidence type="ECO:0000259" key="8">
    <source>
        <dbReference type="PROSITE" id="PS50109"/>
    </source>
</evidence>
<evidence type="ECO:0000256" key="6">
    <source>
        <dbReference type="ARBA" id="ARBA00023012"/>
    </source>
</evidence>
<dbReference type="SMART" id="SM00387">
    <property type="entry name" value="HATPase_c"/>
    <property type="match status" value="1"/>
</dbReference>
<dbReference type="Pfam" id="PF02518">
    <property type="entry name" value="HATPase_c"/>
    <property type="match status" value="1"/>
</dbReference>
<keyword evidence="6" id="KW-0902">Two-component regulatory system</keyword>
<dbReference type="InterPro" id="IPR036890">
    <property type="entry name" value="HATPase_C_sf"/>
</dbReference>
<dbReference type="Proteomes" id="UP000505020">
    <property type="component" value="Chromosome"/>
</dbReference>
<dbReference type="Gene3D" id="1.10.287.130">
    <property type="match status" value="1"/>
</dbReference>
<feature type="transmembrane region" description="Helical" evidence="7">
    <location>
        <begin position="43"/>
        <end position="61"/>
    </location>
</feature>
<dbReference type="PRINTS" id="PR00344">
    <property type="entry name" value="BCTRLSENSOR"/>
</dbReference>
<evidence type="ECO:0000256" key="4">
    <source>
        <dbReference type="ARBA" id="ARBA00022679"/>
    </source>
</evidence>
<reference evidence="9 10" key="1">
    <citation type="submission" date="2020-05" db="EMBL/GenBank/DDBJ databases">
        <title>Halorubrum RHB-C sp.nov., an extremely halophilic archaeon isolated from solar salt farm.</title>
        <authorList>
            <person name="Ho H."/>
            <person name="Danganan R.E."/>
            <person name="Dedeles G.R."/>
            <person name="Kim S.-G."/>
        </authorList>
    </citation>
    <scope>NUCLEOTIDE SEQUENCE [LARGE SCALE GENOMIC DNA]</scope>
    <source>
        <strain evidence="9 10">RHB-C</strain>
    </source>
</reference>
<dbReference type="PANTHER" id="PTHR43711:SF1">
    <property type="entry name" value="HISTIDINE KINASE 1"/>
    <property type="match status" value="1"/>
</dbReference>
<evidence type="ECO:0000313" key="9">
    <source>
        <dbReference type="EMBL" id="QKG92977.1"/>
    </source>
</evidence>
<keyword evidence="5 9" id="KW-0418">Kinase</keyword>
<dbReference type="RefSeq" id="WP_173229880.1">
    <property type="nucleotide sequence ID" value="NZ_CP053941.1"/>
</dbReference>
<comment type="catalytic activity">
    <reaction evidence="1">
        <text>ATP + protein L-histidine = ADP + protein N-phospho-L-histidine.</text>
        <dbReference type="EC" id="2.7.13.3"/>
    </reaction>
</comment>
<keyword evidence="7" id="KW-0472">Membrane</keyword>
<dbReference type="PROSITE" id="PS50109">
    <property type="entry name" value="HIS_KIN"/>
    <property type="match status" value="1"/>
</dbReference>
<dbReference type="InterPro" id="IPR036097">
    <property type="entry name" value="HisK_dim/P_sf"/>
</dbReference>
<proteinExistence type="predicted"/>
<dbReference type="Gene3D" id="3.30.565.10">
    <property type="entry name" value="Histidine kinase-like ATPase, C-terminal domain"/>
    <property type="match status" value="1"/>
</dbReference>